<comment type="similarity">
    <text evidence="2">Belongs to the eukaryotic ribosomal protein eL21 family.</text>
</comment>
<evidence type="ECO:0000256" key="4">
    <source>
        <dbReference type="ARBA" id="ARBA00022980"/>
    </source>
</evidence>
<evidence type="ECO:0000259" key="11">
    <source>
        <dbReference type="Pfam" id="PF06544"/>
    </source>
</evidence>
<sequence>MVNPKGIRRGTRYMFAREFRKHGVEPLSTFYRTYRRGDIVDIKGNGAFQKGMPFKAYHGRTGRVFNVTKHAVGVLVNKRVRNRILQKRINVRIEHVRPSKCRQDFLNRVKENEEKKKIARVTGVMVPIRRMPQEPRKAHLVKTRSNKPQMLAPFIFDLFLVVRVDRGIRCRCCFALKISSRMLGNIAMGDRNVEKLIRKYIDKRDDKLVDIVERCLRKGYDYEKMKDRVSDHIRDSTARKRLVDALSEAFPQFARRRKHRFEETKDVKEDGPLKKPKLEERSDSVQARAVPAITKPVLSSLPVIKTEPKKSDEITEEELKSKELMYQAQMAIEERKRQLNLTARPGIVAQAVISKASKLNTKEASMFMNYSMEKINRVKELKEKLAQRTTAVAQLVRKDAGNGALSKAKLVDEPDQKIVEYLDPRINLKSAQRKQRAIVFHEKGEFEKLAQRERAKARLAILQAEITQIAKKTGMSSSVKLAMLTPSSSAVSDVPLVEWWDEVVLGGGYDMIPDENIDSDSKYVKTITNLVEHPIQLKPPDEPLQPQYLKAVYLTSRERKKIRRQNRKEAQKEQTEKIRLGLIKAPEPKVKLSNLMRVLGSDAVQDPTKVEAHVRKQMAERQRKHEAANQQRKLTKDQRSEKKIRKIKEDTSLAVHMALYKVKSLAHPAKKFKVEMNAKQLHMTGLILLHNNINLVIVEGGPKQQKAFKNLMLNRIKWSDEIIGQKKEAENKDTPGERNECSLIWEGIQKRRNFGEVKCMVATLEKQAREILEKHEVAHFWDLAYSTSLLADEIST</sequence>
<dbReference type="FunFam" id="6.10.250.3260:FF:000001">
    <property type="entry name" value="60S ribosomal protein L21"/>
    <property type="match status" value="1"/>
</dbReference>
<dbReference type="Pfam" id="PF06544">
    <property type="entry name" value="Prp3_C"/>
    <property type="match status" value="1"/>
</dbReference>
<evidence type="ECO:0000256" key="10">
    <source>
        <dbReference type="SAM" id="MobiDB-lite"/>
    </source>
</evidence>
<keyword evidence="6" id="KW-0539">Nucleus</keyword>
<evidence type="ECO:0000259" key="12">
    <source>
        <dbReference type="Pfam" id="PF08572"/>
    </source>
</evidence>
<evidence type="ECO:0000256" key="5">
    <source>
        <dbReference type="ARBA" id="ARBA00023187"/>
    </source>
</evidence>
<dbReference type="PANTHER" id="PTHR14212">
    <property type="entry name" value="U4/U6-ASSOCIATED RNA SPLICING FACTOR-RELATED"/>
    <property type="match status" value="1"/>
</dbReference>
<protein>
    <recommendedName>
        <fullName evidence="8">Large ribosomal subunit protein eL21</fullName>
    </recommendedName>
    <alternativeName>
        <fullName evidence="9">60S ribosomal protein L21</fullName>
    </alternativeName>
</protein>
<dbReference type="PANTHER" id="PTHR14212:SF0">
    <property type="entry name" value="U4_U6 SMALL NUCLEAR RIBONUCLEOPROTEIN PRP3"/>
    <property type="match status" value="1"/>
</dbReference>
<dbReference type="GO" id="GO:0005840">
    <property type="term" value="C:ribosome"/>
    <property type="evidence" value="ECO:0007669"/>
    <property type="project" value="UniProtKB-KW"/>
</dbReference>
<dbReference type="GO" id="GO:0003735">
    <property type="term" value="F:structural constituent of ribosome"/>
    <property type="evidence" value="ECO:0007669"/>
    <property type="project" value="InterPro"/>
</dbReference>
<dbReference type="Gene3D" id="6.10.250.3260">
    <property type="match status" value="1"/>
</dbReference>
<dbReference type="InterPro" id="IPR018259">
    <property type="entry name" value="Ribosomal_eL21_CS"/>
</dbReference>
<dbReference type="InterPro" id="IPR013881">
    <property type="entry name" value="Pre-mRNA_splic_Prp3_dom"/>
</dbReference>
<dbReference type="Pfam" id="PF01157">
    <property type="entry name" value="Ribosomal_L21e"/>
    <property type="match status" value="1"/>
</dbReference>
<dbReference type="CDD" id="cd24162">
    <property type="entry name" value="Prp3_C"/>
    <property type="match status" value="1"/>
</dbReference>
<feature type="domain" description="Pre-mRNA-splicing factor 3" evidence="12">
    <location>
        <begin position="420"/>
        <end position="635"/>
    </location>
</feature>
<dbReference type="PROSITE" id="PS01171">
    <property type="entry name" value="RIBOSOMAL_L21E"/>
    <property type="match status" value="1"/>
</dbReference>
<evidence type="ECO:0000313" key="13">
    <source>
        <dbReference type="Proteomes" id="UP000887581"/>
    </source>
</evidence>
<evidence type="ECO:0000256" key="8">
    <source>
        <dbReference type="ARBA" id="ARBA00035219"/>
    </source>
</evidence>
<evidence type="ECO:0000256" key="6">
    <source>
        <dbReference type="ARBA" id="ARBA00023242"/>
    </source>
</evidence>
<feature type="domain" description="Small nuclear ribonucleoprotein Prp3 C-terminal" evidence="11">
    <location>
        <begin position="658"/>
        <end position="784"/>
    </location>
</feature>
<keyword evidence="5" id="KW-0508">mRNA splicing</keyword>
<evidence type="ECO:0000256" key="1">
    <source>
        <dbReference type="ARBA" id="ARBA00004123"/>
    </source>
</evidence>
<evidence type="ECO:0000256" key="2">
    <source>
        <dbReference type="ARBA" id="ARBA00008427"/>
    </source>
</evidence>
<reference evidence="14" key="1">
    <citation type="submission" date="2022-11" db="UniProtKB">
        <authorList>
            <consortium name="WormBaseParasite"/>
        </authorList>
    </citation>
    <scope>IDENTIFICATION</scope>
</reference>
<dbReference type="Gene3D" id="2.30.30.70">
    <property type="entry name" value="Ribosomal protein L21"/>
    <property type="match status" value="1"/>
</dbReference>
<evidence type="ECO:0000256" key="9">
    <source>
        <dbReference type="ARBA" id="ARBA00035327"/>
    </source>
</evidence>
<dbReference type="InterPro" id="IPR027104">
    <property type="entry name" value="Prp3"/>
</dbReference>
<keyword evidence="13" id="KW-1185">Reference proteome</keyword>
<dbReference type="GO" id="GO:0000398">
    <property type="term" value="P:mRNA splicing, via spliceosome"/>
    <property type="evidence" value="ECO:0007669"/>
    <property type="project" value="InterPro"/>
</dbReference>
<evidence type="ECO:0000313" key="14">
    <source>
        <dbReference type="WBParaSite" id="sdigi.contig182.g5784.t1"/>
    </source>
</evidence>
<dbReference type="Proteomes" id="UP000887581">
    <property type="component" value="Unplaced"/>
</dbReference>
<dbReference type="WBParaSite" id="sdigi.contig182.g5784.t1">
    <property type="protein sequence ID" value="sdigi.contig182.g5784.t1"/>
    <property type="gene ID" value="sdigi.contig182.g5784"/>
</dbReference>
<keyword evidence="4" id="KW-0689">Ribosomal protein</keyword>
<comment type="subcellular location">
    <subcellularLocation>
        <location evidence="1">Nucleus</location>
    </subcellularLocation>
</comment>
<accession>A0A915PIK4</accession>
<evidence type="ECO:0000256" key="7">
    <source>
        <dbReference type="ARBA" id="ARBA00023274"/>
    </source>
</evidence>
<dbReference type="SUPFAM" id="SSF50104">
    <property type="entry name" value="Translation proteins SH3-like domain"/>
    <property type="match status" value="1"/>
</dbReference>
<dbReference type="InterPro" id="IPR036948">
    <property type="entry name" value="Ribosomal_eL21_sf"/>
</dbReference>
<feature type="region of interest" description="Disordered" evidence="10">
    <location>
        <begin position="620"/>
        <end position="642"/>
    </location>
</feature>
<proteinExistence type="inferred from homology"/>
<dbReference type="Pfam" id="PF08572">
    <property type="entry name" value="PRP3"/>
    <property type="match status" value="1"/>
</dbReference>
<dbReference type="InterPro" id="IPR010541">
    <property type="entry name" value="Prp3_C"/>
</dbReference>
<dbReference type="InterPro" id="IPR008991">
    <property type="entry name" value="Translation_prot_SH3-like_sf"/>
</dbReference>
<feature type="region of interest" description="Disordered" evidence="10">
    <location>
        <begin position="264"/>
        <end position="286"/>
    </location>
</feature>
<feature type="compositionally biased region" description="Basic and acidic residues" evidence="10">
    <location>
        <begin position="264"/>
        <end position="283"/>
    </location>
</feature>
<dbReference type="InterPro" id="IPR001147">
    <property type="entry name" value="Ribosomal_eL21"/>
</dbReference>
<keyword evidence="3" id="KW-0507">mRNA processing</keyword>
<dbReference type="GO" id="GO:0006412">
    <property type="term" value="P:translation"/>
    <property type="evidence" value="ECO:0007669"/>
    <property type="project" value="InterPro"/>
</dbReference>
<name>A0A915PIK4_9BILA</name>
<dbReference type="FunFam" id="2.30.30.70:FF:000001">
    <property type="entry name" value="60S ribosomal protein L21"/>
    <property type="match status" value="1"/>
</dbReference>
<dbReference type="Gene3D" id="1.20.1390.10">
    <property type="entry name" value="PWI domain"/>
    <property type="match status" value="1"/>
</dbReference>
<evidence type="ECO:0000256" key="3">
    <source>
        <dbReference type="ARBA" id="ARBA00022664"/>
    </source>
</evidence>
<dbReference type="GO" id="GO:0046540">
    <property type="term" value="C:U4/U6 x U5 tri-snRNP complex"/>
    <property type="evidence" value="ECO:0007669"/>
    <property type="project" value="InterPro"/>
</dbReference>
<organism evidence="13 14">
    <name type="scientific">Setaria digitata</name>
    <dbReference type="NCBI Taxonomy" id="48799"/>
    <lineage>
        <taxon>Eukaryota</taxon>
        <taxon>Metazoa</taxon>
        <taxon>Ecdysozoa</taxon>
        <taxon>Nematoda</taxon>
        <taxon>Chromadorea</taxon>
        <taxon>Rhabditida</taxon>
        <taxon>Spirurina</taxon>
        <taxon>Spiruromorpha</taxon>
        <taxon>Filarioidea</taxon>
        <taxon>Setariidae</taxon>
        <taxon>Setaria</taxon>
    </lineage>
</organism>
<dbReference type="AlphaFoldDB" id="A0A915PIK4"/>
<keyword evidence="7" id="KW-0687">Ribonucleoprotein</keyword>